<dbReference type="PANTHER" id="PTHR11552">
    <property type="entry name" value="GLUCOSE-METHANOL-CHOLINE GMC OXIDOREDUCTASE"/>
    <property type="match status" value="1"/>
</dbReference>
<dbReference type="STRING" id="1149755.A0A2J6REF1"/>
<dbReference type="Gene3D" id="3.30.560.10">
    <property type="entry name" value="Glucose Oxidase, domain 3"/>
    <property type="match status" value="1"/>
</dbReference>
<keyword evidence="2 3" id="KW-0274">FAD</keyword>
<keyword evidence="3" id="KW-0285">Flavoprotein</keyword>
<dbReference type="Gene3D" id="3.50.50.60">
    <property type="entry name" value="FAD/NAD(P)-binding domain"/>
    <property type="match status" value="1"/>
</dbReference>
<dbReference type="PROSITE" id="PS00624">
    <property type="entry name" value="GMC_OXRED_2"/>
    <property type="match status" value="1"/>
</dbReference>
<evidence type="ECO:0000256" key="3">
    <source>
        <dbReference type="RuleBase" id="RU003968"/>
    </source>
</evidence>
<dbReference type="Pfam" id="PF00732">
    <property type="entry name" value="GMC_oxred_N"/>
    <property type="match status" value="1"/>
</dbReference>
<name>A0A2J6REF1_HYAVF</name>
<dbReference type="InterPro" id="IPR007867">
    <property type="entry name" value="GMC_OxRtase_C"/>
</dbReference>
<dbReference type="InterPro" id="IPR000172">
    <property type="entry name" value="GMC_OxRdtase_N"/>
</dbReference>
<dbReference type="SUPFAM" id="SSF51905">
    <property type="entry name" value="FAD/NAD(P)-binding domain"/>
    <property type="match status" value="1"/>
</dbReference>
<reference evidence="6 7" key="1">
    <citation type="submission" date="2016-04" db="EMBL/GenBank/DDBJ databases">
        <title>A degradative enzymes factory behind the ericoid mycorrhizal symbiosis.</title>
        <authorList>
            <consortium name="DOE Joint Genome Institute"/>
            <person name="Martino E."/>
            <person name="Morin E."/>
            <person name="Grelet G."/>
            <person name="Kuo A."/>
            <person name="Kohler A."/>
            <person name="Daghino S."/>
            <person name="Barry K."/>
            <person name="Choi C."/>
            <person name="Cichocki N."/>
            <person name="Clum A."/>
            <person name="Copeland A."/>
            <person name="Hainaut M."/>
            <person name="Haridas S."/>
            <person name="Labutti K."/>
            <person name="Lindquist E."/>
            <person name="Lipzen A."/>
            <person name="Khouja H.-R."/>
            <person name="Murat C."/>
            <person name="Ohm R."/>
            <person name="Olson A."/>
            <person name="Spatafora J."/>
            <person name="Veneault-Fourrey C."/>
            <person name="Henrissat B."/>
            <person name="Grigoriev I."/>
            <person name="Martin F."/>
            <person name="Perotto S."/>
        </authorList>
    </citation>
    <scope>NUCLEOTIDE SEQUENCE [LARGE SCALE GENOMIC DNA]</scope>
    <source>
        <strain evidence="6 7">F</strain>
    </source>
</reference>
<dbReference type="GO" id="GO:0050660">
    <property type="term" value="F:flavin adenine dinucleotide binding"/>
    <property type="evidence" value="ECO:0007669"/>
    <property type="project" value="InterPro"/>
</dbReference>
<feature type="binding site" evidence="2">
    <location>
        <position position="238"/>
    </location>
    <ligand>
        <name>FAD</name>
        <dbReference type="ChEBI" id="CHEBI:57692"/>
    </ligand>
</feature>
<evidence type="ECO:0000313" key="7">
    <source>
        <dbReference type="Proteomes" id="UP000235786"/>
    </source>
</evidence>
<dbReference type="SUPFAM" id="SSF54373">
    <property type="entry name" value="FAD-linked reductases, C-terminal domain"/>
    <property type="match status" value="1"/>
</dbReference>
<dbReference type="InterPro" id="IPR036188">
    <property type="entry name" value="FAD/NAD-bd_sf"/>
</dbReference>
<dbReference type="PROSITE" id="PS00623">
    <property type="entry name" value="GMC_OXRED_1"/>
    <property type="match status" value="1"/>
</dbReference>
<organism evidence="6 7">
    <name type="scientific">Hyaloscypha variabilis (strain UAMH 11265 / GT02V1 / F)</name>
    <name type="common">Meliniomyces variabilis</name>
    <dbReference type="NCBI Taxonomy" id="1149755"/>
    <lineage>
        <taxon>Eukaryota</taxon>
        <taxon>Fungi</taxon>
        <taxon>Dikarya</taxon>
        <taxon>Ascomycota</taxon>
        <taxon>Pezizomycotina</taxon>
        <taxon>Leotiomycetes</taxon>
        <taxon>Helotiales</taxon>
        <taxon>Hyaloscyphaceae</taxon>
        <taxon>Hyaloscypha</taxon>
        <taxon>Hyaloscypha variabilis</taxon>
    </lineage>
</organism>
<evidence type="ECO:0000256" key="2">
    <source>
        <dbReference type="PIRSR" id="PIRSR000137-2"/>
    </source>
</evidence>
<evidence type="ECO:0000259" key="5">
    <source>
        <dbReference type="PROSITE" id="PS00624"/>
    </source>
</evidence>
<feature type="domain" description="Glucose-methanol-choline oxidoreductase N-terminal" evidence="4">
    <location>
        <begin position="98"/>
        <end position="121"/>
    </location>
</feature>
<comment type="cofactor">
    <cofactor evidence="2">
        <name>FAD</name>
        <dbReference type="ChEBI" id="CHEBI:57692"/>
    </cofactor>
</comment>
<dbReference type="EMBL" id="KZ613950">
    <property type="protein sequence ID" value="PMD36887.1"/>
    <property type="molecule type" value="Genomic_DNA"/>
</dbReference>
<dbReference type="PIRSF" id="PIRSF000137">
    <property type="entry name" value="Alcohol_oxidase"/>
    <property type="match status" value="1"/>
</dbReference>
<comment type="similarity">
    <text evidence="1 3">Belongs to the GMC oxidoreductase family.</text>
</comment>
<dbReference type="OrthoDB" id="269227at2759"/>
<keyword evidence="7" id="KW-1185">Reference proteome</keyword>
<evidence type="ECO:0000256" key="1">
    <source>
        <dbReference type="ARBA" id="ARBA00010790"/>
    </source>
</evidence>
<evidence type="ECO:0000259" key="4">
    <source>
        <dbReference type="PROSITE" id="PS00623"/>
    </source>
</evidence>
<proteinExistence type="inferred from homology"/>
<dbReference type="Pfam" id="PF05199">
    <property type="entry name" value="GMC_oxred_C"/>
    <property type="match status" value="1"/>
</dbReference>
<dbReference type="PANTHER" id="PTHR11552:SF123">
    <property type="entry name" value="GMC OXIDOREDUCTASE (AFU_ORTHOLOGUE AFUA_2G01770)-RELATED"/>
    <property type="match status" value="1"/>
</dbReference>
<accession>A0A2J6REF1</accession>
<gene>
    <name evidence="6" type="ORF">L207DRAFT_494028</name>
</gene>
<dbReference type="Proteomes" id="UP000235786">
    <property type="component" value="Unassembled WGS sequence"/>
</dbReference>
<protein>
    <submittedName>
        <fullName evidence="6">GMC oxidoreductase</fullName>
    </submittedName>
</protein>
<dbReference type="AlphaFoldDB" id="A0A2J6REF1"/>
<sequence>MRHQPNLLVDGNLEKAFDFIIVGAGIGGTVVASRLHERDPSLSILLIEAGPDSSKTELAEVTMSPMKVALLKGSELDWYYETVPQKNLDGLKIYVGAGKAIGGGSVINYGLWTRGDSKDYDPWAAMVGDESWNWNGFLPYFKKTEHHFSPLDDSSSKTHGSGGLVHTASVTSSGRNYPLREPVKVAWAALGVHQAADINGGSQLGLAEIVEARIQGQRVIASMAYPLTGVTVLSSTLVRRVLVSILPDGTKVATGVELDSGKRITAKREVILSAGSIRTPQLLMLSGIGPSEELHKHGIEQIADSPEVGKNLWDHLSLPQQWKLRYPERGASFGSPAFNDPAFMNGNPLDWQTTFTVDTTELKNALSHDLGISTLEQNALLKEPRCHVGNMVHYVGVPLDGTIIRTVALNLLPTSRGTVKLSSSDINAVPEIDNNHYATASDRYRFRTAVRMSSKLMNTPPLNDLIIGELPPAGLKPLTEQSTDAEIDKRVNASVINFLHPAGTASMGTVVDTEFRVKGVRGLRVVDASVIPTPISAPIQATVYALGERAAELILKRGSV</sequence>
<evidence type="ECO:0000313" key="6">
    <source>
        <dbReference type="EMBL" id="PMD36887.1"/>
    </source>
</evidence>
<dbReference type="GO" id="GO:0016614">
    <property type="term" value="F:oxidoreductase activity, acting on CH-OH group of donors"/>
    <property type="evidence" value="ECO:0007669"/>
    <property type="project" value="InterPro"/>
</dbReference>
<feature type="domain" description="Glucose-methanol-choline oxidoreductase N-terminal" evidence="5">
    <location>
        <begin position="275"/>
        <end position="289"/>
    </location>
</feature>
<dbReference type="InterPro" id="IPR012132">
    <property type="entry name" value="GMC_OxRdtase"/>
</dbReference>